<dbReference type="RefSeq" id="WP_007981867.1">
    <property type="nucleotide sequence ID" value="NZ_AEMG01000019.1"/>
</dbReference>
<gene>
    <name evidence="5" type="ORF">SAMN05444342_1106</name>
    <name evidence="4" type="ORF">ZOD2009_17128</name>
</gene>
<name>E7QX87_HALPU</name>
<accession>E7QX87</accession>
<dbReference type="Gene3D" id="2.60.120.10">
    <property type="entry name" value="Jelly Rolls"/>
    <property type="match status" value="1"/>
</dbReference>
<evidence type="ECO:0000256" key="2">
    <source>
        <dbReference type="SAM" id="MobiDB-lite"/>
    </source>
</evidence>
<evidence type="ECO:0000259" key="3">
    <source>
        <dbReference type="Pfam" id="PF07883"/>
    </source>
</evidence>
<protein>
    <submittedName>
        <fullName evidence="5">Cupin domain-containing protein</fullName>
    </submittedName>
</protein>
<dbReference type="Proteomes" id="UP000184203">
    <property type="component" value="Unassembled WGS sequence"/>
</dbReference>
<organism evidence="4 6">
    <name type="scientific">Haladaptatus paucihalophilus DX253</name>
    <dbReference type="NCBI Taxonomy" id="797209"/>
    <lineage>
        <taxon>Archaea</taxon>
        <taxon>Methanobacteriati</taxon>
        <taxon>Methanobacteriota</taxon>
        <taxon>Stenosarchaea group</taxon>
        <taxon>Halobacteria</taxon>
        <taxon>Halobacteriales</taxon>
        <taxon>Haladaptataceae</taxon>
        <taxon>Haladaptatus</taxon>
    </lineage>
</organism>
<dbReference type="InterPro" id="IPR013096">
    <property type="entry name" value="Cupin_2"/>
</dbReference>
<evidence type="ECO:0000256" key="1">
    <source>
        <dbReference type="ARBA" id="ARBA00022723"/>
    </source>
</evidence>
<dbReference type="PANTHER" id="PTHR35848:SF9">
    <property type="entry name" value="SLL1358 PROTEIN"/>
    <property type="match status" value="1"/>
</dbReference>
<dbReference type="OrthoDB" id="190812at2157"/>
<feature type="region of interest" description="Disordered" evidence="2">
    <location>
        <begin position="1"/>
        <end position="21"/>
    </location>
</feature>
<reference evidence="5" key="3">
    <citation type="submission" date="2016-11" db="EMBL/GenBank/DDBJ databases">
        <authorList>
            <person name="Jaros S."/>
            <person name="Januszkiewicz K."/>
            <person name="Wedrychowicz H."/>
        </authorList>
    </citation>
    <scope>NUCLEOTIDE SEQUENCE [LARGE SCALE GENOMIC DNA]</scope>
    <source>
        <strain evidence="5">DX253</strain>
    </source>
</reference>
<reference evidence="7" key="2">
    <citation type="submission" date="2016-11" db="EMBL/GenBank/DDBJ databases">
        <authorList>
            <person name="Varghese N."/>
            <person name="Submissions S."/>
        </authorList>
    </citation>
    <scope>NUCLEOTIDE SEQUENCE [LARGE SCALE GENOMIC DNA]</scope>
    <source>
        <strain evidence="7">DX253</strain>
    </source>
</reference>
<feature type="domain" description="Cupin type-2" evidence="3">
    <location>
        <begin position="36"/>
        <end position="110"/>
    </location>
</feature>
<dbReference type="SUPFAM" id="SSF51182">
    <property type="entry name" value="RmlC-like cupins"/>
    <property type="match status" value="1"/>
</dbReference>
<keyword evidence="7" id="KW-1185">Reference proteome</keyword>
<dbReference type="EMBL" id="AEMG01000019">
    <property type="protein sequence ID" value="EFW90890.1"/>
    <property type="molecule type" value="Genomic_DNA"/>
</dbReference>
<proteinExistence type="predicted"/>
<keyword evidence="1" id="KW-0479">Metal-binding</keyword>
<sequence>MQRIDIDDVESGGMGDADRRGLSNALETDDMSINHYALEPGDAFSGGLHTHLDQEEIFYIVSGTATFETKPEPDAESETVEVGAGEAIRFPPGEFQQGRNESDDEVVALALGAPRDSTDVRVAQPCPECESDVLGFRMGDDGMYLECPDCGTTVEM</sequence>
<dbReference type="EMBL" id="FRAN01000001">
    <property type="protein sequence ID" value="SHK25132.1"/>
    <property type="molecule type" value="Genomic_DNA"/>
</dbReference>
<dbReference type="Pfam" id="PF07883">
    <property type="entry name" value="Cupin_2"/>
    <property type="match status" value="1"/>
</dbReference>
<dbReference type="InterPro" id="IPR051610">
    <property type="entry name" value="GPI/OXD"/>
</dbReference>
<dbReference type="PANTHER" id="PTHR35848">
    <property type="entry name" value="OXALATE-BINDING PROTEIN"/>
    <property type="match status" value="1"/>
</dbReference>
<dbReference type="GO" id="GO:0046872">
    <property type="term" value="F:metal ion binding"/>
    <property type="evidence" value="ECO:0007669"/>
    <property type="project" value="UniProtKB-KW"/>
</dbReference>
<evidence type="ECO:0000313" key="7">
    <source>
        <dbReference type="Proteomes" id="UP000184203"/>
    </source>
</evidence>
<evidence type="ECO:0000313" key="6">
    <source>
        <dbReference type="Proteomes" id="UP000003751"/>
    </source>
</evidence>
<reference evidence="4 6" key="1">
    <citation type="journal article" date="2014" name="ISME J.">
        <title>Trehalose/2-sulfotrehalose biosynthesis and glycine-betaine uptake are widely spread mechanisms for osmoadaptation in the Halobacteriales.</title>
        <authorList>
            <person name="Youssef N.H."/>
            <person name="Savage-Ashlock K.N."/>
            <person name="McCully A.L."/>
            <person name="Luedtke B."/>
            <person name="Shaw E.I."/>
            <person name="Hoff W.D."/>
            <person name="Elshahed M.S."/>
        </authorList>
    </citation>
    <scope>NUCLEOTIDE SEQUENCE [LARGE SCALE GENOMIC DNA]</scope>
    <source>
        <strain evidence="4 6">DX253</strain>
    </source>
</reference>
<dbReference type="InterPro" id="IPR011051">
    <property type="entry name" value="RmlC_Cupin_sf"/>
</dbReference>
<dbReference type="eggNOG" id="arCOG02998">
    <property type="taxonomic scope" value="Archaea"/>
</dbReference>
<dbReference type="AlphaFoldDB" id="E7QX87"/>
<dbReference type="PATRIC" id="fig|797209.4.peg.3352"/>
<dbReference type="InterPro" id="IPR014710">
    <property type="entry name" value="RmlC-like_jellyroll"/>
</dbReference>
<evidence type="ECO:0000313" key="4">
    <source>
        <dbReference type="EMBL" id="EFW90890.1"/>
    </source>
</evidence>
<dbReference type="Proteomes" id="UP000003751">
    <property type="component" value="Unassembled WGS sequence"/>
</dbReference>
<evidence type="ECO:0000313" key="5">
    <source>
        <dbReference type="EMBL" id="SHK25132.1"/>
    </source>
</evidence>